<dbReference type="Proteomes" id="UP000051934">
    <property type="component" value="Unassembled WGS sequence"/>
</dbReference>
<comment type="caution">
    <text evidence="1">The sequence shown here is derived from an EMBL/GenBank/DDBJ whole genome shotgun (WGS) entry which is preliminary data.</text>
</comment>
<protein>
    <submittedName>
        <fullName evidence="1">Uncharacterized protein</fullName>
    </submittedName>
</protein>
<evidence type="ECO:0000313" key="2">
    <source>
        <dbReference type="Proteomes" id="UP000051934"/>
    </source>
</evidence>
<evidence type="ECO:0000313" key="1">
    <source>
        <dbReference type="EMBL" id="KRO66537.1"/>
    </source>
</evidence>
<proteinExistence type="predicted"/>
<gene>
    <name evidence="1" type="ORF">ABR69_09420</name>
</gene>
<reference evidence="1 2" key="1">
    <citation type="submission" date="2015-10" db="EMBL/GenBank/DDBJ databases">
        <title>Metagenome-Assembled Genomes uncover a global brackish microbiome.</title>
        <authorList>
            <person name="Hugerth L.W."/>
            <person name="Larsson J."/>
            <person name="Alneberg J."/>
            <person name="Lindh M.V."/>
            <person name="Legrand C."/>
            <person name="Pinhassi J."/>
            <person name="Andersson A.F."/>
        </authorList>
    </citation>
    <scope>NUCLEOTIDE SEQUENCE [LARGE SCALE GENOMIC DNA]</scope>
    <source>
        <strain evidence="1">BACL4 MAG-120507-bin80</strain>
    </source>
</reference>
<name>A0A0R2RVC0_9GAMM</name>
<accession>A0A0R2RVC0</accession>
<sequence length="83" mass="8963">MATITIDGKEYDTDTLSDETKAQLGSLQYVDSELARLQAQAAALQTARIAYGRALKETLENGSAPQQEEVAVEGLGDTIQFDK</sequence>
<dbReference type="EMBL" id="LIBB01000639">
    <property type="protein sequence ID" value="KRO66537.1"/>
    <property type="molecule type" value="Genomic_DNA"/>
</dbReference>
<dbReference type="AlphaFoldDB" id="A0A0R2RVC0"/>
<organism evidence="1 2">
    <name type="scientific">OM182 bacterium BACL3 MAG-120507-bin80</name>
    <dbReference type="NCBI Taxonomy" id="1655577"/>
    <lineage>
        <taxon>Bacteria</taxon>
        <taxon>Pseudomonadati</taxon>
        <taxon>Pseudomonadota</taxon>
        <taxon>Gammaproteobacteria</taxon>
        <taxon>OMG group</taxon>
        <taxon>OM182 clade</taxon>
    </lineage>
</organism>